<sequence>MVARDNLEERQRRAQIQWTLDSLTSNFGDILESHALTPRPPRLAAHSSDNAHLFPLLLLPRAALLLPLLLHHDEHLRFVLDLLDQRSWRLLKSAPVPFFFVPNLPTPTYIPPPPLLHAQAQHRRGQRSDDKVIA</sequence>
<gene>
    <name evidence="2" type="ORF">SCHCODRAFT_106473</name>
</gene>
<evidence type="ECO:0000256" key="1">
    <source>
        <dbReference type="SAM" id="MobiDB-lite"/>
    </source>
</evidence>
<dbReference type="AlphaFoldDB" id="D8PYR1"/>
<feature type="region of interest" description="Disordered" evidence="1">
    <location>
        <begin position="114"/>
        <end position="134"/>
    </location>
</feature>
<evidence type="ECO:0000313" key="3">
    <source>
        <dbReference type="Proteomes" id="UP000007431"/>
    </source>
</evidence>
<organism evidence="3">
    <name type="scientific">Schizophyllum commune (strain H4-8 / FGSC 9210)</name>
    <name type="common">Split gill fungus</name>
    <dbReference type="NCBI Taxonomy" id="578458"/>
    <lineage>
        <taxon>Eukaryota</taxon>
        <taxon>Fungi</taxon>
        <taxon>Dikarya</taxon>
        <taxon>Basidiomycota</taxon>
        <taxon>Agaricomycotina</taxon>
        <taxon>Agaricomycetes</taxon>
        <taxon>Agaricomycetidae</taxon>
        <taxon>Agaricales</taxon>
        <taxon>Schizophyllaceae</taxon>
        <taxon>Schizophyllum</taxon>
    </lineage>
</organism>
<accession>D8PYR1</accession>
<evidence type="ECO:0000313" key="2">
    <source>
        <dbReference type="EMBL" id="EFI98738.1"/>
    </source>
</evidence>
<feature type="non-terminal residue" evidence="2">
    <location>
        <position position="134"/>
    </location>
</feature>
<proteinExistence type="predicted"/>
<dbReference type="EMBL" id="GL377304">
    <property type="protein sequence ID" value="EFI98738.1"/>
    <property type="molecule type" value="Genomic_DNA"/>
</dbReference>
<dbReference type="InParanoid" id="D8PYR1"/>
<keyword evidence="3" id="KW-1185">Reference proteome</keyword>
<dbReference type="HOGENOM" id="CLU_1897421_0_0_1"/>
<dbReference type="Proteomes" id="UP000007431">
    <property type="component" value="Unassembled WGS sequence"/>
</dbReference>
<protein>
    <submittedName>
        <fullName evidence="2">Expressed protein</fullName>
    </submittedName>
</protein>
<reference evidence="2 3" key="1">
    <citation type="journal article" date="2010" name="Nat. Biotechnol.">
        <title>Genome sequence of the model mushroom Schizophyllum commune.</title>
        <authorList>
            <person name="Ohm R.A."/>
            <person name="de Jong J.F."/>
            <person name="Lugones L.G."/>
            <person name="Aerts A."/>
            <person name="Kothe E."/>
            <person name="Stajich J.E."/>
            <person name="de Vries R.P."/>
            <person name="Record E."/>
            <person name="Levasseur A."/>
            <person name="Baker S.E."/>
            <person name="Bartholomew K.A."/>
            <person name="Coutinho P.M."/>
            <person name="Erdmann S."/>
            <person name="Fowler T.J."/>
            <person name="Gathman A.C."/>
            <person name="Lombard V."/>
            <person name="Henrissat B."/>
            <person name="Knabe N."/>
            <person name="Kuees U."/>
            <person name="Lilly W.W."/>
            <person name="Lindquist E."/>
            <person name="Lucas S."/>
            <person name="Magnuson J.K."/>
            <person name="Piumi F."/>
            <person name="Raudaskoski M."/>
            <person name="Salamov A."/>
            <person name="Schmutz J."/>
            <person name="Schwarze F.W.M.R."/>
            <person name="vanKuyk P.A."/>
            <person name="Horton J.S."/>
            <person name="Grigoriev I.V."/>
            <person name="Woesten H.A.B."/>
        </authorList>
    </citation>
    <scope>NUCLEOTIDE SEQUENCE [LARGE SCALE GENOMIC DNA]</scope>
    <source>
        <strain evidence="3">H4-8 / FGSC 9210</strain>
    </source>
</reference>
<name>D8PYR1_SCHCM</name>